<comment type="caution">
    <text evidence="1">The sequence shown here is derived from an EMBL/GenBank/DDBJ whole genome shotgun (WGS) entry which is preliminary data.</text>
</comment>
<name>A0A9P6UDG0_9FUNG</name>
<gene>
    <name evidence="1" type="ORF">BGZ97_010903</name>
</gene>
<evidence type="ECO:0000313" key="1">
    <source>
        <dbReference type="EMBL" id="KAG0272710.1"/>
    </source>
</evidence>
<dbReference type="SUPFAM" id="SSF53098">
    <property type="entry name" value="Ribonuclease H-like"/>
    <property type="match status" value="1"/>
</dbReference>
<protein>
    <submittedName>
        <fullName evidence="1">Uncharacterized protein</fullName>
    </submittedName>
</protein>
<reference evidence="1" key="1">
    <citation type="journal article" date="2020" name="Fungal Divers.">
        <title>Resolving the Mortierellaceae phylogeny through synthesis of multi-gene phylogenetics and phylogenomics.</title>
        <authorList>
            <person name="Vandepol N."/>
            <person name="Liber J."/>
            <person name="Desiro A."/>
            <person name="Na H."/>
            <person name="Kennedy M."/>
            <person name="Barry K."/>
            <person name="Grigoriev I.V."/>
            <person name="Miller A.N."/>
            <person name="O'Donnell K."/>
            <person name="Stajich J.E."/>
            <person name="Bonito G."/>
        </authorList>
    </citation>
    <scope>NUCLEOTIDE SEQUENCE</scope>
    <source>
        <strain evidence="1">NVP60</strain>
    </source>
</reference>
<proteinExistence type="predicted"/>
<dbReference type="Proteomes" id="UP000823405">
    <property type="component" value="Unassembled WGS sequence"/>
</dbReference>
<organism evidence="1 2">
    <name type="scientific">Linnemannia gamsii</name>
    <dbReference type="NCBI Taxonomy" id="64522"/>
    <lineage>
        <taxon>Eukaryota</taxon>
        <taxon>Fungi</taxon>
        <taxon>Fungi incertae sedis</taxon>
        <taxon>Mucoromycota</taxon>
        <taxon>Mortierellomycotina</taxon>
        <taxon>Mortierellomycetes</taxon>
        <taxon>Mortierellales</taxon>
        <taxon>Mortierellaceae</taxon>
        <taxon>Linnemannia</taxon>
    </lineage>
</organism>
<dbReference type="InterPro" id="IPR012337">
    <property type="entry name" value="RNaseH-like_sf"/>
</dbReference>
<dbReference type="OrthoDB" id="2420881at2759"/>
<accession>A0A9P6UDG0</accession>
<dbReference type="EMBL" id="JAAAIN010005878">
    <property type="protein sequence ID" value="KAG0272710.1"/>
    <property type="molecule type" value="Genomic_DNA"/>
</dbReference>
<sequence>MVAFILDGWTSPFQTSFLAVTAHWINDDWIQQDVTLGFEHLKGPHTGEALMEAFVK</sequence>
<evidence type="ECO:0000313" key="2">
    <source>
        <dbReference type="Proteomes" id="UP000823405"/>
    </source>
</evidence>
<keyword evidence="2" id="KW-1185">Reference proteome</keyword>
<feature type="non-terminal residue" evidence="1">
    <location>
        <position position="56"/>
    </location>
</feature>
<dbReference type="AlphaFoldDB" id="A0A9P6UDG0"/>